<dbReference type="SUPFAM" id="SSF46894">
    <property type="entry name" value="C-terminal effector domain of the bipartite response regulators"/>
    <property type="match status" value="1"/>
</dbReference>
<comment type="caution">
    <text evidence="7">The sequence shown here is derived from an EMBL/GenBank/DDBJ whole genome shotgun (WGS) entry which is preliminary data.</text>
</comment>
<proteinExistence type="inferred from homology"/>
<keyword evidence="2" id="KW-0805">Transcription regulation</keyword>
<evidence type="ECO:0000256" key="5">
    <source>
        <dbReference type="PROSITE-ProRule" id="PRU01091"/>
    </source>
</evidence>
<feature type="DNA-binding region" description="OmpR/PhoB-type" evidence="5">
    <location>
        <begin position="41"/>
        <end position="143"/>
    </location>
</feature>
<reference evidence="7 8" key="1">
    <citation type="submission" date="2019-07" db="EMBL/GenBank/DDBJ databases">
        <title>Rhodococcus cavernicolus sp. nov., isolated from a cave.</title>
        <authorList>
            <person name="Lee S.D."/>
        </authorList>
    </citation>
    <scope>NUCLEOTIDE SEQUENCE [LARGE SCALE GENOMIC DNA]</scope>
    <source>
        <strain evidence="7 8">C1-24</strain>
    </source>
</reference>
<gene>
    <name evidence="7" type="ORF">FOY51_21900</name>
</gene>
<dbReference type="Gene3D" id="3.40.50.300">
    <property type="entry name" value="P-loop containing nucleotide triphosphate hydrolases"/>
    <property type="match status" value="1"/>
</dbReference>
<dbReference type="PANTHER" id="PTHR35807">
    <property type="entry name" value="TRANSCRIPTIONAL REGULATOR REDD-RELATED"/>
    <property type="match status" value="1"/>
</dbReference>
<evidence type="ECO:0000313" key="7">
    <source>
        <dbReference type="EMBL" id="KAA0020020.1"/>
    </source>
</evidence>
<accession>A0A5A7S6K6</accession>
<dbReference type="SMART" id="SM01043">
    <property type="entry name" value="BTAD"/>
    <property type="match status" value="1"/>
</dbReference>
<dbReference type="GO" id="GO:0000160">
    <property type="term" value="P:phosphorelay signal transduction system"/>
    <property type="evidence" value="ECO:0007669"/>
    <property type="project" value="InterPro"/>
</dbReference>
<dbReference type="InterPro" id="IPR027417">
    <property type="entry name" value="P-loop_NTPase"/>
</dbReference>
<dbReference type="InterPro" id="IPR016032">
    <property type="entry name" value="Sig_transdc_resp-reg_C-effctor"/>
</dbReference>
<dbReference type="Pfam" id="PF00486">
    <property type="entry name" value="Trans_reg_C"/>
    <property type="match status" value="1"/>
</dbReference>
<dbReference type="InterPro" id="IPR036388">
    <property type="entry name" value="WH-like_DNA-bd_sf"/>
</dbReference>
<protein>
    <submittedName>
        <fullName evidence="7">AAA family ATPase</fullName>
    </submittedName>
</protein>
<keyword evidence="4" id="KW-0804">Transcription</keyword>
<dbReference type="PANTHER" id="PTHR35807:SF1">
    <property type="entry name" value="TRANSCRIPTIONAL REGULATOR REDD"/>
    <property type="match status" value="1"/>
</dbReference>
<dbReference type="InterPro" id="IPR041664">
    <property type="entry name" value="AAA_16"/>
</dbReference>
<evidence type="ECO:0000256" key="1">
    <source>
        <dbReference type="ARBA" id="ARBA00005820"/>
    </source>
</evidence>
<keyword evidence="3 5" id="KW-0238">DNA-binding</keyword>
<feature type="domain" description="OmpR/PhoB-type" evidence="6">
    <location>
        <begin position="41"/>
        <end position="143"/>
    </location>
</feature>
<dbReference type="InterPro" id="IPR001867">
    <property type="entry name" value="OmpR/PhoB-type_DNA-bd"/>
</dbReference>
<dbReference type="AlphaFoldDB" id="A0A5A7S6K6"/>
<organism evidence="7 8">
    <name type="scientific">Antrihabitans cavernicola</name>
    <dbReference type="NCBI Taxonomy" id="2495913"/>
    <lineage>
        <taxon>Bacteria</taxon>
        <taxon>Bacillati</taxon>
        <taxon>Actinomycetota</taxon>
        <taxon>Actinomycetes</taxon>
        <taxon>Mycobacteriales</taxon>
        <taxon>Nocardiaceae</taxon>
        <taxon>Antrihabitans</taxon>
    </lineage>
</organism>
<dbReference type="SUPFAM" id="SSF48452">
    <property type="entry name" value="TPR-like"/>
    <property type="match status" value="1"/>
</dbReference>
<dbReference type="CDD" id="cd15831">
    <property type="entry name" value="BTAD"/>
    <property type="match status" value="1"/>
</dbReference>
<evidence type="ECO:0000259" key="6">
    <source>
        <dbReference type="PROSITE" id="PS51755"/>
    </source>
</evidence>
<evidence type="ECO:0000256" key="4">
    <source>
        <dbReference type="ARBA" id="ARBA00023163"/>
    </source>
</evidence>
<name>A0A5A7S6K6_9NOCA</name>
<dbReference type="EMBL" id="VLNY01000014">
    <property type="protein sequence ID" value="KAA0020020.1"/>
    <property type="molecule type" value="Genomic_DNA"/>
</dbReference>
<dbReference type="PROSITE" id="PS51755">
    <property type="entry name" value="OMPR_PHOB"/>
    <property type="match status" value="1"/>
</dbReference>
<keyword evidence="8" id="KW-1185">Reference proteome</keyword>
<dbReference type="GO" id="GO:0006355">
    <property type="term" value="P:regulation of DNA-templated transcription"/>
    <property type="evidence" value="ECO:0007669"/>
    <property type="project" value="InterPro"/>
</dbReference>
<dbReference type="InterPro" id="IPR051677">
    <property type="entry name" value="AfsR-DnrI-RedD_regulator"/>
</dbReference>
<dbReference type="OrthoDB" id="4336084at2"/>
<dbReference type="InterPro" id="IPR005158">
    <property type="entry name" value="BTAD"/>
</dbReference>
<sequence length="657" mass="70480">METAPADAPTPHYVFRTTGLRIFSAHRHARPHAESDAVALRQCPSRPGALLEYKLFGSLDVSRGGIAIEIGGLKQRAVLAVLLVAAGDVVDFDRLIDDVWGAAPPPKAKASLRAYVANLRRLLSHGADADRLITTQHGYRLDLGNDTLDTHAFEASARAARSALAVGDADTAFRAATAAMTLWRGDLLPEFHGHEFARVESVRLGAMLVDVVDARFDAGLRIGKHTELIPQLEAAVAATPLREPLWGYLLRALTAADRGFEALHAYDRATDVLQCRLGVGPSDFLRDLADGIRRNCVVVEPAWETTHESRRRIVGRTAETAQLHDAHRAAVAGHGSLLVVCGENGIGKTALVSAFTEEILRTGFDSVWVSQPDGVPTSPLWAWTRILRELRIEDPIEATAPAIVEALLAEADRRERSVVVVLDNLEISDAAAVDVLDLIVGRLCASRILLIVLCADCHSASAGRRTAFDRIVDRSDVVTRRLRGLRLAEVANLFGSVGGCEPTPELIARLHRRTGGNPFYVREIARTVRSFALPPVIGVACVPDSVAGVIRRRVSQLPRAARHMVEVAAVIGDDVDVQTVADAAGSTVAAVQRGIDAAVSAGLMVAAEPTIRFANDLVRQAVGAQVGVVRRAEIHARIGVGSSSAPAARQDALQLVR</sequence>
<dbReference type="GO" id="GO:0003677">
    <property type="term" value="F:DNA binding"/>
    <property type="evidence" value="ECO:0007669"/>
    <property type="project" value="UniProtKB-UniRule"/>
</dbReference>
<dbReference type="Pfam" id="PF03704">
    <property type="entry name" value="BTAD"/>
    <property type="match status" value="1"/>
</dbReference>
<dbReference type="SMART" id="SM00862">
    <property type="entry name" value="Trans_reg_C"/>
    <property type="match status" value="1"/>
</dbReference>
<evidence type="ECO:0000313" key="8">
    <source>
        <dbReference type="Proteomes" id="UP000322244"/>
    </source>
</evidence>
<dbReference type="Pfam" id="PF13191">
    <property type="entry name" value="AAA_16"/>
    <property type="match status" value="1"/>
</dbReference>
<evidence type="ECO:0000256" key="2">
    <source>
        <dbReference type="ARBA" id="ARBA00023015"/>
    </source>
</evidence>
<comment type="similarity">
    <text evidence="1">Belongs to the AfsR/DnrI/RedD regulatory family.</text>
</comment>
<dbReference type="InterPro" id="IPR011990">
    <property type="entry name" value="TPR-like_helical_dom_sf"/>
</dbReference>
<dbReference type="Gene3D" id="1.25.40.10">
    <property type="entry name" value="Tetratricopeptide repeat domain"/>
    <property type="match status" value="1"/>
</dbReference>
<dbReference type="Proteomes" id="UP000322244">
    <property type="component" value="Unassembled WGS sequence"/>
</dbReference>
<evidence type="ECO:0000256" key="3">
    <source>
        <dbReference type="ARBA" id="ARBA00023125"/>
    </source>
</evidence>
<dbReference type="Gene3D" id="1.10.10.10">
    <property type="entry name" value="Winged helix-like DNA-binding domain superfamily/Winged helix DNA-binding domain"/>
    <property type="match status" value="1"/>
</dbReference>
<dbReference type="SUPFAM" id="SSF52540">
    <property type="entry name" value="P-loop containing nucleoside triphosphate hydrolases"/>
    <property type="match status" value="1"/>
</dbReference>